<proteinExistence type="predicted"/>
<dbReference type="Proteomes" id="UP000216189">
    <property type="component" value="Unassembled WGS sequence"/>
</dbReference>
<accession>A0AA37HXX3</accession>
<evidence type="ECO:0000259" key="1">
    <source>
        <dbReference type="Pfam" id="PF21544"/>
    </source>
</evidence>
<dbReference type="SUPFAM" id="SSF75011">
    <property type="entry name" value="3-carboxy-cis,cis-mucoante lactonizing enzyme"/>
    <property type="match status" value="1"/>
</dbReference>
<dbReference type="Proteomes" id="UP000887043">
    <property type="component" value="Unassembled WGS sequence"/>
</dbReference>
<comment type="caution">
    <text evidence="2">The sequence shown here is derived from an EMBL/GenBank/DDBJ whole genome shotgun (WGS) entry which is preliminary data.</text>
</comment>
<dbReference type="Pfam" id="PF07494">
    <property type="entry name" value="Reg_prop"/>
    <property type="match status" value="1"/>
</dbReference>
<dbReference type="Gene3D" id="2.130.10.10">
    <property type="entry name" value="YVTN repeat-like/Quinoprotein amine dehydrogenase"/>
    <property type="match status" value="1"/>
</dbReference>
<evidence type="ECO:0000313" key="5">
    <source>
        <dbReference type="Proteomes" id="UP000887043"/>
    </source>
</evidence>
<dbReference type="RefSeq" id="WP_006282789.1">
    <property type="nucleotide sequence ID" value="NZ_BPTR01000001.1"/>
</dbReference>
<dbReference type="Gene3D" id="2.60.40.4070">
    <property type="match status" value="1"/>
</dbReference>
<reference evidence="3 4" key="1">
    <citation type="submission" date="2017-08" db="EMBL/GenBank/DDBJ databases">
        <title>Comparative genomics of non-oral Prevotella species.</title>
        <authorList>
            <person name="Accetto T."/>
            <person name="Nograsek B."/>
            <person name="Avgustin G."/>
        </authorList>
    </citation>
    <scope>NUCLEOTIDE SEQUENCE [LARGE SCALE GENOMIC DNA]</scope>
    <source>
        <strain evidence="3 4">TC1-1</strain>
    </source>
</reference>
<dbReference type="AlphaFoldDB" id="A0AA37HXX3"/>
<dbReference type="SUPFAM" id="SSF63829">
    <property type="entry name" value="Calcium-dependent phosphotriesterase"/>
    <property type="match status" value="1"/>
</dbReference>
<dbReference type="EMBL" id="NPJF01000026">
    <property type="protein sequence ID" value="OYP55708.1"/>
    <property type="molecule type" value="Genomic_DNA"/>
</dbReference>
<feature type="domain" description="PorZ N-terminal beta-propeller" evidence="1">
    <location>
        <begin position="46"/>
        <end position="197"/>
    </location>
</feature>
<reference evidence="2" key="2">
    <citation type="submission" date="2021-08" db="EMBL/GenBank/DDBJ databases">
        <title>Prevotella lacticifex sp. nov., isolated from rumen of cow.</title>
        <authorList>
            <person name="Shinkai T."/>
            <person name="Ikeyama N."/>
            <person name="Kumagai M."/>
            <person name="Ohmori H."/>
            <person name="Sakamoto M."/>
            <person name="Ohkuma M."/>
            <person name="Mitsumori M."/>
        </authorList>
    </citation>
    <scope>NUCLEOTIDE SEQUENCE</scope>
    <source>
        <strain evidence="2">DSM 11371</strain>
    </source>
</reference>
<sequence length="672" mass="75099">MIKKSTILTIMGLIITIALQASTIGTWKNYMAYYDVQDVQQAGKQLYVLASNDLYVYNENDQSIQTYDKTNGLSDTEIQTISYNKSAKRLIILYTNYNIDLLDTNGDITNIAAYHKATLTTGKTVNHIDNYGKYAYLSTAFGVMKINVANAEISETYNLGFNVNWTQVSGNYIYAYSSQQGQFRALTTSNLQDKSNWIRVGEYVAPTEEDKDSLIAFAKTLNPGGPKYNYFGFMKFYNGKLYTCGGGYGTTELNRNGCIQVLNDNNWTIYEDQLEKKTGYSYVDITTLAVDPLDNNHVFAGGRTGLYEFDNGKYIQAYSYDNTNNILQPASSVESTNKNYVIVSSLEFDTNGNLYGFNSRAKSSNLFKLTHNKEWTSLYNAEFMYNSNNSLQNMSSMMFDSRGLLWIGNNHWNHPYLFCYQPSTQGLNTYKEFINEDGTTVSIIEVRCIAEDKSKNIWIGTNVGPIVLKPNQITSSNPIFNQIKVPRNDGTNLADYLLSGIDITCIAVDEGGRKWFGTNNKGVYLISEDNYTQEEHFTTDNSLLLSNNIESIAINSSTGEVFISTDKGLCSYMSRVTKTVDDMNDNETYAYPNPVKPGYTGPITITGLSYNSNIKIVTTNGTLVTEGTSTGGSFVWDGKDLNGKRVASGIYMVEIAKENGEKGFVCKIAIIN</sequence>
<dbReference type="SUPFAM" id="SSF101898">
    <property type="entry name" value="NHL repeat"/>
    <property type="match status" value="1"/>
</dbReference>
<dbReference type="InterPro" id="IPR048954">
    <property type="entry name" value="PorZ_N"/>
</dbReference>
<evidence type="ECO:0000313" key="3">
    <source>
        <dbReference type="EMBL" id="OYP55708.1"/>
    </source>
</evidence>
<dbReference type="InterPro" id="IPR011110">
    <property type="entry name" value="Reg_prop"/>
</dbReference>
<organism evidence="2 5">
    <name type="scientific">Segatella bryantii</name>
    <name type="common">Prevotella bryantii</name>
    <dbReference type="NCBI Taxonomy" id="77095"/>
    <lineage>
        <taxon>Bacteria</taxon>
        <taxon>Pseudomonadati</taxon>
        <taxon>Bacteroidota</taxon>
        <taxon>Bacteroidia</taxon>
        <taxon>Bacteroidales</taxon>
        <taxon>Prevotellaceae</taxon>
        <taxon>Segatella</taxon>
    </lineage>
</organism>
<evidence type="ECO:0000313" key="2">
    <source>
        <dbReference type="EMBL" id="GJG27844.1"/>
    </source>
</evidence>
<evidence type="ECO:0000313" key="4">
    <source>
        <dbReference type="Proteomes" id="UP000216189"/>
    </source>
</evidence>
<protein>
    <submittedName>
        <fullName evidence="3">Por secretion system protein</fullName>
    </submittedName>
</protein>
<dbReference type="GeneID" id="72479086"/>
<dbReference type="Pfam" id="PF21544">
    <property type="entry name" value="PorZ_N_b_propeller"/>
    <property type="match status" value="1"/>
</dbReference>
<keyword evidence="4" id="KW-1185">Reference proteome</keyword>
<name>A0AA37HXX3_SEGBR</name>
<dbReference type="InterPro" id="IPR015943">
    <property type="entry name" value="WD40/YVTN_repeat-like_dom_sf"/>
</dbReference>
<dbReference type="EMBL" id="BPTR01000001">
    <property type="protein sequence ID" value="GJG27844.1"/>
    <property type="molecule type" value="Genomic_DNA"/>
</dbReference>
<gene>
    <name evidence="3" type="ORF">CIK91_05020</name>
    <name evidence="2" type="ORF">PRRU23_15440</name>
</gene>